<gene>
    <name evidence="2" type="ORF">A1O3_03276</name>
</gene>
<feature type="compositionally biased region" description="Polar residues" evidence="1">
    <location>
        <begin position="107"/>
        <end position="118"/>
    </location>
</feature>
<evidence type="ECO:0000256" key="1">
    <source>
        <dbReference type="SAM" id="MobiDB-lite"/>
    </source>
</evidence>
<evidence type="ECO:0000313" key="2">
    <source>
        <dbReference type="EMBL" id="EXJ86325.1"/>
    </source>
</evidence>
<dbReference type="EMBL" id="AMGY01000003">
    <property type="protein sequence ID" value="EXJ86325.1"/>
    <property type="molecule type" value="Genomic_DNA"/>
</dbReference>
<feature type="region of interest" description="Disordered" evidence="1">
    <location>
        <begin position="15"/>
        <end position="54"/>
    </location>
</feature>
<dbReference type="HOGENOM" id="CLU_1274918_0_0_1"/>
<keyword evidence="3" id="KW-1185">Reference proteome</keyword>
<protein>
    <submittedName>
        <fullName evidence="2">Uncharacterized protein</fullName>
    </submittedName>
</protein>
<comment type="caution">
    <text evidence="2">The sequence shown here is derived from an EMBL/GenBank/DDBJ whole genome shotgun (WGS) entry which is preliminary data.</text>
</comment>
<organism evidence="2 3">
    <name type="scientific">Capronia epimyces CBS 606.96</name>
    <dbReference type="NCBI Taxonomy" id="1182542"/>
    <lineage>
        <taxon>Eukaryota</taxon>
        <taxon>Fungi</taxon>
        <taxon>Dikarya</taxon>
        <taxon>Ascomycota</taxon>
        <taxon>Pezizomycotina</taxon>
        <taxon>Eurotiomycetes</taxon>
        <taxon>Chaetothyriomycetidae</taxon>
        <taxon>Chaetothyriales</taxon>
        <taxon>Herpotrichiellaceae</taxon>
        <taxon>Capronia</taxon>
    </lineage>
</organism>
<feature type="compositionally biased region" description="Polar residues" evidence="1">
    <location>
        <begin position="72"/>
        <end position="85"/>
    </location>
</feature>
<dbReference type="GeneID" id="19167404"/>
<dbReference type="Proteomes" id="UP000019478">
    <property type="component" value="Unassembled WGS sequence"/>
</dbReference>
<dbReference type="AlphaFoldDB" id="W9Y9J6"/>
<feature type="non-terminal residue" evidence="2">
    <location>
        <position position="1"/>
    </location>
</feature>
<dbReference type="OrthoDB" id="4160355at2759"/>
<sequence>SIKIDPPTLQSAAFVLDLSPPPSPRTLLSPRNYRSHPAPIRELPDSSSLLCGPRLSPPPPIRFRVLSPFTHQRTRSAPTSLQTFAATPPPSRRVSHTRTKSLPPLSDHTSPTSDFDPNPNLNHATKLCHSPHRDLAVCHPGLGGIRHLCGPEQGQPVCEEGEGAGRRRRVTRTVRFQLDEKDTVPPVDEPDQRSVSGLLRLEDERDTWF</sequence>
<name>W9Y9J6_9EURO</name>
<accession>W9Y9J6</accession>
<feature type="region of interest" description="Disordered" evidence="1">
    <location>
        <begin position="72"/>
        <end position="118"/>
    </location>
</feature>
<dbReference type="RefSeq" id="XP_007731604.1">
    <property type="nucleotide sequence ID" value="XM_007733414.1"/>
</dbReference>
<evidence type="ECO:0000313" key="3">
    <source>
        <dbReference type="Proteomes" id="UP000019478"/>
    </source>
</evidence>
<reference evidence="2 3" key="1">
    <citation type="submission" date="2013-03" db="EMBL/GenBank/DDBJ databases">
        <title>The Genome Sequence of Capronia epimyces CBS 606.96.</title>
        <authorList>
            <consortium name="The Broad Institute Genomics Platform"/>
            <person name="Cuomo C."/>
            <person name="de Hoog S."/>
            <person name="Gorbushina A."/>
            <person name="Walker B."/>
            <person name="Young S.K."/>
            <person name="Zeng Q."/>
            <person name="Gargeya S."/>
            <person name="Fitzgerald M."/>
            <person name="Haas B."/>
            <person name="Abouelleil A."/>
            <person name="Allen A.W."/>
            <person name="Alvarado L."/>
            <person name="Arachchi H.M."/>
            <person name="Berlin A.M."/>
            <person name="Chapman S.B."/>
            <person name="Gainer-Dewar J."/>
            <person name="Goldberg J."/>
            <person name="Griggs A."/>
            <person name="Gujja S."/>
            <person name="Hansen M."/>
            <person name="Howarth C."/>
            <person name="Imamovic A."/>
            <person name="Ireland A."/>
            <person name="Larimer J."/>
            <person name="McCowan C."/>
            <person name="Murphy C."/>
            <person name="Pearson M."/>
            <person name="Poon T.W."/>
            <person name="Priest M."/>
            <person name="Roberts A."/>
            <person name="Saif S."/>
            <person name="Shea T."/>
            <person name="Sisk P."/>
            <person name="Sykes S."/>
            <person name="Wortman J."/>
            <person name="Nusbaum C."/>
            <person name="Birren B."/>
        </authorList>
    </citation>
    <scope>NUCLEOTIDE SEQUENCE [LARGE SCALE GENOMIC DNA]</scope>
    <source>
        <strain evidence="2 3">CBS 606.96</strain>
    </source>
</reference>
<proteinExistence type="predicted"/>